<sequence>MVWTNAKDDQSEAYVPGKKLLLGAMAMHQLTWCGSSNTFISMREAFVKSKGKKNWNPLQWLLSESWDETLEKAFEGALQEMFNEELKEAIGEVRYASIVTSDAENKRRLRTLLRKAYEFVPPSEKTSHGEDAFFVYKKVLELGSSAIGIIGLESPSRDDLVDFTMGSIFASRLTDLSYHYELDISTVLHVAVSAISRRNFVEFWCGVFIAVFEVFTLNFQLMMINIFQYLSTIMNAKDGFVGFEPDFRRNLDHIYTELNEIAQNLNFIDQIAKLLSNDLLLLGNSHARCKRYTDHGRPTLHAVSKTVKEIYAHFNEKSV</sequence>
<protein>
    <submittedName>
        <fullName evidence="2">Uncharacterized protein</fullName>
    </submittedName>
</protein>
<dbReference type="InParanoid" id="A0A024FYF6"/>
<evidence type="ECO:0000313" key="2">
    <source>
        <dbReference type="EMBL" id="CCI11704.1"/>
    </source>
</evidence>
<keyword evidence="1" id="KW-0812">Transmembrane</keyword>
<dbReference type="EMBL" id="CAIX01001629">
    <property type="protein sequence ID" value="CCI11704.1"/>
    <property type="molecule type" value="Genomic_DNA"/>
</dbReference>
<dbReference type="Proteomes" id="UP000053237">
    <property type="component" value="Unassembled WGS sequence"/>
</dbReference>
<organism evidence="2 3">
    <name type="scientific">Albugo candida</name>
    <dbReference type="NCBI Taxonomy" id="65357"/>
    <lineage>
        <taxon>Eukaryota</taxon>
        <taxon>Sar</taxon>
        <taxon>Stramenopiles</taxon>
        <taxon>Oomycota</taxon>
        <taxon>Peronosporomycetes</taxon>
        <taxon>Albuginales</taxon>
        <taxon>Albuginaceae</taxon>
        <taxon>Albugo</taxon>
    </lineage>
</organism>
<keyword evidence="1" id="KW-0472">Membrane</keyword>
<dbReference type="AlphaFoldDB" id="A0A024FYF6"/>
<reference evidence="2 3" key="1">
    <citation type="submission" date="2012-05" db="EMBL/GenBank/DDBJ databases">
        <title>Recombination and specialization in a pathogen metapopulation.</title>
        <authorList>
            <person name="Gardiner A."/>
            <person name="Kemen E."/>
            <person name="Schultz-Larsen T."/>
            <person name="MacLean D."/>
            <person name="Van Oosterhout C."/>
            <person name="Jones J.D.G."/>
        </authorList>
    </citation>
    <scope>NUCLEOTIDE SEQUENCE [LARGE SCALE GENOMIC DNA]</scope>
    <source>
        <strain evidence="2 3">Ac Nc2</strain>
    </source>
</reference>
<feature type="transmembrane region" description="Helical" evidence="1">
    <location>
        <begin position="203"/>
        <end position="227"/>
    </location>
</feature>
<proteinExistence type="predicted"/>
<gene>
    <name evidence="2" type="ORF">BN9_133380</name>
</gene>
<name>A0A024FYF6_9STRA</name>
<comment type="caution">
    <text evidence="2">The sequence shown here is derived from an EMBL/GenBank/DDBJ whole genome shotgun (WGS) entry which is preliminary data.</text>
</comment>
<accession>A0A024FYF6</accession>
<evidence type="ECO:0000256" key="1">
    <source>
        <dbReference type="SAM" id="Phobius"/>
    </source>
</evidence>
<evidence type="ECO:0000313" key="3">
    <source>
        <dbReference type="Proteomes" id="UP000053237"/>
    </source>
</evidence>
<keyword evidence="1" id="KW-1133">Transmembrane helix</keyword>
<keyword evidence="3" id="KW-1185">Reference proteome</keyword>